<dbReference type="Pfam" id="PF13185">
    <property type="entry name" value="GAF_2"/>
    <property type="match status" value="1"/>
</dbReference>
<dbReference type="SUPFAM" id="SSF55781">
    <property type="entry name" value="GAF domain-like"/>
    <property type="match status" value="1"/>
</dbReference>
<dbReference type="Pfam" id="PF00512">
    <property type="entry name" value="HisKA"/>
    <property type="match status" value="1"/>
</dbReference>
<dbReference type="InterPro" id="IPR000700">
    <property type="entry name" value="PAS-assoc_C"/>
</dbReference>
<evidence type="ECO:0000256" key="10">
    <source>
        <dbReference type="ARBA" id="ARBA00023136"/>
    </source>
</evidence>
<dbReference type="PROSITE" id="PS50113">
    <property type="entry name" value="PAC"/>
    <property type="match status" value="2"/>
</dbReference>
<dbReference type="Gene3D" id="3.30.565.10">
    <property type="entry name" value="Histidine kinase-like ATPase, C-terminal domain"/>
    <property type="match status" value="1"/>
</dbReference>
<dbReference type="InterPro" id="IPR036890">
    <property type="entry name" value="HATPase_C_sf"/>
</dbReference>
<evidence type="ECO:0000256" key="9">
    <source>
        <dbReference type="ARBA" id="ARBA00023012"/>
    </source>
</evidence>
<dbReference type="Gene3D" id="3.40.50.2300">
    <property type="match status" value="1"/>
</dbReference>
<dbReference type="PROSITE" id="PS50110">
    <property type="entry name" value="RESPONSE_REGULATORY"/>
    <property type="match status" value="1"/>
</dbReference>
<reference evidence="19" key="1">
    <citation type="submission" date="2016-10" db="EMBL/GenBank/DDBJ databases">
        <authorList>
            <person name="Varghese N."/>
            <person name="Submissions S."/>
        </authorList>
    </citation>
    <scope>NUCLEOTIDE SEQUENCE [LARGE SCALE GENOMIC DNA]</scope>
    <source>
        <strain evidence="19">DSM 24450</strain>
    </source>
</reference>
<dbReference type="Pfam" id="PF08448">
    <property type="entry name" value="PAS_4"/>
    <property type="match status" value="1"/>
</dbReference>
<evidence type="ECO:0000256" key="3">
    <source>
        <dbReference type="ARBA" id="ARBA00012438"/>
    </source>
</evidence>
<dbReference type="SMART" id="SM00091">
    <property type="entry name" value="PAS"/>
    <property type="match status" value="2"/>
</dbReference>
<feature type="domain" description="Histidine kinase" evidence="14">
    <location>
        <begin position="462"/>
        <end position="679"/>
    </location>
</feature>
<keyword evidence="8" id="KW-0067">ATP-binding</keyword>
<evidence type="ECO:0000256" key="4">
    <source>
        <dbReference type="ARBA" id="ARBA00022553"/>
    </source>
</evidence>
<dbReference type="InterPro" id="IPR005467">
    <property type="entry name" value="His_kinase_dom"/>
</dbReference>
<dbReference type="SMART" id="SM00388">
    <property type="entry name" value="HisKA"/>
    <property type="match status" value="1"/>
</dbReference>
<dbReference type="InterPro" id="IPR035965">
    <property type="entry name" value="PAS-like_dom_sf"/>
</dbReference>
<dbReference type="OrthoDB" id="9811889at2"/>
<protein>
    <recommendedName>
        <fullName evidence="3">histidine kinase</fullName>
        <ecNumber evidence="3">2.7.13.3</ecNumber>
    </recommendedName>
</protein>
<comment type="subcellular location">
    <subcellularLocation>
        <location evidence="2">Membrane</location>
    </subcellularLocation>
</comment>
<organism evidence="18 19">
    <name type="scientific">Lutibacter maritimus</name>
    <dbReference type="NCBI Taxonomy" id="593133"/>
    <lineage>
        <taxon>Bacteria</taxon>
        <taxon>Pseudomonadati</taxon>
        <taxon>Bacteroidota</taxon>
        <taxon>Flavobacteriia</taxon>
        <taxon>Flavobacteriales</taxon>
        <taxon>Flavobacteriaceae</taxon>
        <taxon>Lutibacter</taxon>
    </lineage>
</organism>
<dbReference type="EMBL" id="FOZP01000011">
    <property type="protein sequence ID" value="SFS80232.1"/>
    <property type="molecule type" value="Genomic_DNA"/>
</dbReference>
<keyword evidence="7" id="KW-0418">Kinase</keyword>
<feature type="domain" description="PAC" evidence="17">
    <location>
        <begin position="105"/>
        <end position="158"/>
    </location>
</feature>
<dbReference type="GO" id="GO:0016020">
    <property type="term" value="C:membrane"/>
    <property type="evidence" value="ECO:0007669"/>
    <property type="project" value="UniProtKB-SubCell"/>
</dbReference>
<evidence type="ECO:0000259" key="16">
    <source>
        <dbReference type="PROSITE" id="PS50112"/>
    </source>
</evidence>
<evidence type="ECO:0000256" key="6">
    <source>
        <dbReference type="ARBA" id="ARBA00022741"/>
    </source>
</evidence>
<comment type="catalytic activity">
    <reaction evidence="1">
        <text>ATP + protein L-histidine = ADP + protein N-phospho-L-histidine.</text>
        <dbReference type="EC" id="2.7.13.3"/>
    </reaction>
</comment>
<dbReference type="EC" id="2.7.13.3" evidence="3"/>
<dbReference type="Gene3D" id="1.10.287.130">
    <property type="match status" value="1"/>
</dbReference>
<accession>A0A1I6STI2</accession>
<dbReference type="SUPFAM" id="SSF47384">
    <property type="entry name" value="Homodimeric domain of signal transducing histidine kinase"/>
    <property type="match status" value="1"/>
</dbReference>
<evidence type="ECO:0000313" key="18">
    <source>
        <dbReference type="EMBL" id="SFS80232.1"/>
    </source>
</evidence>
<keyword evidence="19" id="KW-1185">Reference proteome</keyword>
<dbReference type="InterPro" id="IPR001610">
    <property type="entry name" value="PAC"/>
</dbReference>
<dbReference type="InterPro" id="IPR004358">
    <property type="entry name" value="Sig_transdc_His_kin-like_C"/>
</dbReference>
<dbReference type="InterPro" id="IPR011006">
    <property type="entry name" value="CheY-like_superfamily"/>
</dbReference>
<dbReference type="SMART" id="SM00086">
    <property type="entry name" value="PAC"/>
    <property type="match status" value="2"/>
</dbReference>
<keyword evidence="10" id="KW-0472">Membrane</keyword>
<gene>
    <name evidence="18" type="ORF">SAMN04488006_0109</name>
</gene>
<dbReference type="Proteomes" id="UP000199312">
    <property type="component" value="Unassembled WGS sequence"/>
</dbReference>
<dbReference type="Pfam" id="PF02518">
    <property type="entry name" value="HATPase_c"/>
    <property type="match status" value="1"/>
</dbReference>
<evidence type="ECO:0000256" key="8">
    <source>
        <dbReference type="ARBA" id="ARBA00022840"/>
    </source>
</evidence>
<dbReference type="FunFam" id="1.10.287.130:FF:000038">
    <property type="entry name" value="Sensory transduction histidine kinase"/>
    <property type="match status" value="1"/>
</dbReference>
<dbReference type="Gene3D" id="3.30.450.20">
    <property type="entry name" value="PAS domain"/>
    <property type="match status" value="2"/>
</dbReference>
<keyword evidence="11" id="KW-0131">Cell cycle</keyword>
<dbReference type="InterPro" id="IPR013656">
    <property type="entry name" value="PAS_4"/>
</dbReference>
<proteinExistence type="predicted"/>
<dbReference type="RefSeq" id="WP_090230452.1">
    <property type="nucleotide sequence ID" value="NZ_FOZP01000011.1"/>
</dbReference>
<dbReference type="SUPFAM" id="SSF52172">
    <property type="entry name" value="CheY-like"/>
    <property type="match status" value="1"/>
</dbReference>
<dbReference type="GO" id="GO:0005524">
    <property type="term" value="F:ATP binding"/>
    <property type="evidence" value="ECO:0007669"/>
    <property type="project" value="UniProtKB-KW"/>
</dbReference>
<dbReference type="InterPro" id="IPR029016">
    <property type="entry name" value="GAF-like_dom_sf"/>
</dbReference>
<evidence type="ECO:0000256" key="7">
    <source>
        <dbReference type="ARBA" id="ARBA00022777"/>
    </source>
</evidence>
<evidence type="ECO:0000256" key="2">
    <source>
        <dbReference type="ARBA" id="ARBA00004370"/>
    </source>
</evidence>
<dbReference type="Pfam" id="PF13426">
    <property type="entry name" value="PAS_9"/>
    <property type="match status" value="1"/>
</dbReference>
<sequence length="902" mass="103350">MIQRLDEDVLVDKLTKFELLEVVKNQKEQMNELKQEYTKYKNWFENSIDGFYRSSVDGYFIDVNLALVKMLGYQSKEELLQVDIISQIYFNTEERQEIIKQDESDSRKIHKVRKKDGTAIWVEDYVRKEIDDDGNVLFFEGIIRNVSEIVEAKKIQKVLLKISQQGYKSEDLKDLNEFIRIELGKLIDTTNFYIAFYNEQEQTLNIPFMTGEDFEGDFPAEKSMTGFLIKKNEPVLIKSKEFKKLIESGEIELLGTFPKVWLGVPLRVKNKVIGAIVVQSYDDENAYSLEDIELLNFISSQISIIVQRKKVIQENTISKEILRKVLDNIPIKVFWKDLDSKFLGVNAASINEKHFKDENEVIGKSDFDFYDKKWAQKYRNDELEIMQSGVPKLNYIETQVVDGKELLYKSSKLPFYDAKNNVMGIVGTSEDITEKVEYEHKLKKATEEAISANLSKSTFLANMSHEIRTPMNAILGYSQLLQEDDNLTNEQQENLKTINKSGAHLLALINDILDMSKIEAGRINVNLTDFDFIEVLKEIEQLLKNKATSKNLELDFKVGLDVPKIMLADESKIKQVIINLIGNAIKFTNKGFVRIIVENLDNQTLKVQVKDSGCGIAVDDQQVIFKPFEQAKKGGEVIGGTGLGLAISKKFSKLMGGDITLESEQGKGSTFTFTFKYQLGKKIEATEEIIAKKAISLEPEMQGLKLAIVDDRFENRDILYKKLKPLGFKIKMAENGVEAVELYENWKPDVILMDIVMPIMDGVEATREILKIANGKHNVKIFVVSASALDSEQKEVMKIGATVFIKKPVIFDNLIFELEEKGNLKFLYKNNNVNTSFKEEANPSDIPTSFKEKFIEAAEEGDFSLLQELLLKLEKESKKSFKYIDECINEMEFENLIKWLKS</sequence>
<dbReference type="InterPro" id="IPR003018">
    <property type="entry name" value="GAF"/>
</dbReference>
<feature type="coiled-coil region" evidence="13">
    <location>
        <begin position="16"/>
        <end position="43"/>
    </location>
</feature>
<dbReference type="Gene3D" id="3.30.450.40">
    <property type="match status" value="1"/>
</dbReference>
<dbReference type="InterPro" id="IPR003594">
    <property type="entry name" value="HATPase_dom"/>
</dbReference>
<dbReference type="STRING" id="593133.SAMN04488006_0109"/>
<evidence type="ECO:0000256" key="13">
    <source>
        <dbReference type="SAM" id="Coils"/>
    </source>
</evidence>
<dbReference type="Pfam" id="PF00072">
    <property type="entry name" value="Response_reg"/>
    <property type="match status" value="1"/>
</dbReference>
<feature type="domain" description="Response regulatory" evidence="15">
    <location>
        <begin position="705"/>
        <end position="822"/>
    </location>
</feature>
<dbReference type="CDD" id="cd00082">
    <property type="entry name" value="HisKA"/>
    <property type="match status" value="1"/>
</dbReference>
<keyword evidence="4 12" id="KW-0597">Phosphoprotein</keyword>
<evidence type="ECO:0000259" key="17">
    <source>
        <dbReference type="PROSITE" id="PS50113"/>
    </source>
</evidence>
<dbReference type="PROSITE" id="PS50109">
    <property type="entry name" value="HIS_KIN"/>
    <property type="match status" value="1"/>
</dbReference>
<evidence type="ECO:0000259" key="15">
    <source>
        <dbReference type="PROSITE" id="PS50110"/>
    </source>
</evidence>
<dbReference type="CDD" id="cd16922">
    <property type="entry name" value="HATPase_EvgS-ArcB-TorS-like"/>
    <property type="match status" value="1"/>
</dbReference>
<name>A0A1I6STI2_9FLAO</name>
<evidence type="ECO:0000313" key="19">
    <source>
        <dbReference type="Proteomes" id="UP000199312"/>
    </source>
</evidence>
<dbReference type="SMART" id="SM00387">
    <property type="entry name" value="HATPase_c"/>
    <property type="match status" value="1"/>
</dbReference>
<evidence type="ECO:0000256" key="12">
    <source>
        <dbReference type="PROSITE-ProRule" id="PRU00169"/>
    </source>
</evidence>
<evidence type="ECO:0000256" key="5">
    <source>
        <dbReference type="ARBA" id="ARBA00022679"/>
    </source>
</evidence>
<dbReference type="InterPro" id="IPR036097">
    <property type="entry name" value="HisK_dim/P_sf"/>
</dbReference>
<dbReference type="CDD" id="cd17546">
    <property type="entry name" value="REC_hyHK_CKI1_RcsC-like"/>
    <property type="match status" value="1"/>
</dbReference>
<dbReference type="InterPro" id="IPR001789">
    <property type="entry name" value="Sig_transdc_resp-reg_receiver"/>
</dbReference>
<evidence type="ECO:0000256" key="1">
    <source>
        <dbReference type="ARBA" id="ARBA00000085"/>
    </source>
</evidence>
<keyword evidence="6" id="KW-0547">Nucleotide-binding</keyword>
<evidence type="ECO:0000259" key="14">
    <source>
        <dbReference type="PROSITE" id="PS50109"/>
    </source>
</evidence>
<keyword evidence="13" id="KW-0175">Coiled coil</keyword>
<dbReference type="CDD" id="cd00130">
    <property type="entry name" value="PAS"/>
    <property type="match status" value="2"/>
</dbReference>
<dbReference type="PROSITE" id="PS50112">
    <property type="entry name" value="PAS"/>
    <property type="match status" value="1"/>
</dbReference>
<evidence type="ECO:0000256" key="11">
    <source>
        <dbReference type="ARBA" id="ARBA00023306"/>
    </source>
</evidence>
<feature type="domain" description="PAC" evidence="17">
    <location>
        <begin position="379"/>
        <end position="444"/>
    </location>
</feature>
<keyword evidence="9" id="KW-0902">Two-component regulatory system</keyword>
<dbReference type="FunFam" id="3.30.565.10:FF:000010">
    <property type="entry name" value="Sensor histidine kinase RcsC"/>
    <property type="match status" value="1"/>
</dbReference>
<dbReference type="InterPro" id="IPR003661">
    <property type="entry name" value="HisK_dim/P_dom"/>
</dbReference>
<feature type="domain" description="PAS" evidence="16">
    <location>
        <begin position="36"/>
        <end position="77"/>
    </location>
</feature>
<dbReference type="SMART" id="SM00065">
    <property type="entry name" value="GAF"/>
    <property type="match status" value="1"/>
</dbReference>
<dbReference type="AlphaFoldDB" id="A0A1I6STI2"/>
<dbReference type="PANTHER" id="PTHR43047">
    <property type="entry name" value="TWO-COMPONENT HISTIDINE PROTEIN KINASE"/>
    <property type="match status" value="1"/>
</dbReference>
<keyword evidence="5" id="KW-0808">Transferase</keyword>
<feature type="modified residue" description="4-aspartylphosphate" evidence="12">
    <location>
        <position position="754"/>
    </location>
</feature>
<dbReference type="SUPFAM" id="SSF55785">
    <property type="entry name" value="PYP-like sensor domain (PAS domain)"/>
    <property type="match status" value="2"/>
</dbReference>
<dbReference type="SUPFAM" id="SSF55874">
    <property type="entry name" value="ATPase domain of HSP90 chaperone/DNA topoisomerase II/histidine kinase"/>
    <property type="match status" value="1"/>
</dbReference>
<dbReference type="GO" id="GO:0000155">
    <property type="term" value="F:phosphorelay sensor kinase activity"/>
    <property type="evidence" value="ECO:0007669"/>
    <property type="project" value="InterPro"/>
</dbReference>
<dbReference type="InterPro" id="IPR000014">
    <property type="entry name" value="PAS"/>
</dbReference>
<dbReference type="SMART" id="SM00448">
    <property type="entry name" value="REC"/>
    <property type="match status" value="1"/>
</dbReference>
<dbReference type="NCBIfam" id="TIGR00229">
    <property type="entry name" value="sensory_box"/>
    <property type="match status" value="2"/>
</dbReference>
<dbReference type="PRINTS" id="PR00344">
    <property type="entry name" value="BCTRLSENSOR"/>
</dbReference>